<proteinExistence type="predicted"/>
<name>A0ACB9H8V1_CICIN</name>
<organism evidence="1 2">
    <name type="scientific">Cichorium intybus</name>
    <name type="common">Chicory</name>
    <dbReference type="NCBI Taxonomy" id="13427"/>
    <lineage>
        <taxon>Eukaryota</taxon>
        <taxon>Viridiplantae</taxon>
        <taxon>Streptophyta</taxon>
        <taxon>Embryophyta</taxon>
        <taxon>Tracheophyta</taxon>
        <taxon>Spermatophyta</taxon>
        <taxon>Magnoliopsida</taxon>
        <taxon>eudicotyledons</taxon>
        <taxon>Gunneridae</taxon>
        <taxon>Pentapetalae</taxon>
        <taxon>asterids</taxon>
        <taxon>campanulids</taxon>
        <taxon>Asterales</taxon>
        <taxon>Asteraceae</taxon>
        <taxon>Cichorioideae</taxon>
        <taxon>Cichorieae</taxon>
        <taxon>Cichoriinae</taxon>
        <taxon>Cichorium</taxon>
    </lineage>
</organism>
<reference evidence="1 2" key="2">
    <citation type="journal article" date="2022" name="Mol. Ecol. Resour.">
        <title>The genomes of chicory, endive, great burdock and yacon provide insights into Asteraceae paleo-polyploidization history and plant inulin production.</title>
        <authorList>
            <person name="Fan W."/>
            <person name="Wang S."/>
            <person name="Wang H."/>
            <person name="Wang A."/>
            <person name="Jiang F."/>
            <person name="Liu H."/>
            <person name="Zhao H."/>
            <person name="Xu D."/>
            <person name="Zhang Y."/>
        </authorList>
    </citation>
    <scope>NUCLEOTIDE SEQUENCE [LARGE SCALE GENOMIC DNA]</scope>
    <source>
        <strain evidence="2">cv. Punajuju</strain>
        <tissue evidence="1">Leaves</tissue>
    </source>
</reference>
<dbReference type="Proteomes" id="UP001055811">
    <property type="component" value="Linkage Group LG01"/>
</dbReference>
<protein>
    <submittedName>
        <fullName evidence="1">Uncharacterized protein</fullName>
    </submittedName>
</protein>
<reference evidence="2" key="1">
    <citation type="journal article" date="2022" name="Mol. Ecol. Resour.">
        <title>The genomes of chicory, endive, great burdock and yacon provide insights into Asteraceae palaeo-polyploidization history and plant inulin production.</title>
        <authorList>
            <person name="Fan W."/>
            <person name="Wang S."/>
            <person name="Wang H."/>
            <person name="Wang A."/>
            <person name="Jiang F."/>
            <person name="Liu H."/>
            <person name="Zhao H."/>
            <person name="Xu D."/>
            <person name="Zhang Y."/>
        </authorList>
    </citation>
    <scope>NUCLEOTIDE SEQUENCE [LARGE SCALE GENOMIC DNA]</scope>
    <source>
        <strain evidence="2">cv. Punajuju</strain>
    </source>
</reference>
<comment type="caution">
    <text evidence="1">The sequence shown here is derived from an EMBL/GenBank/DDBJ whole genome shotgun (WGS) entry which is preliminary data.</text>
</comment>
<keyword evidence="2" id="KW-1185">Reference proteome</keyword>
<evidence type="ECO:0000313" key="2">
    <source>
        <dbReference type="Proteomes" id="UP001055811"/>
    </source>
</evidence>
<gene>
    <name evidence="1" type="ORF">L2E82_05812</name>
</gene>
<sequence>MWLCLAGISGRQLEEKCTSKDRLSLSLSRILSNTLFASHQRRYLAGTVFLRQHDSVQTFQDVYSFPFLILATESQSGTYGGGDGDLLSN</sequence>
<accession>A0ACB9H8V1</accession>
<dbReference type="EMBL" id="CM042009">
    <property type="protein sequence ID" value="KAI3791946.1"/>
    <property type="molecule type" value="Genomic_DNA"/>
</dbReference>
<evidence type="ECO:0000313" key="1">
    <source>
        <dbReference type="EMBL" id="KAI3791946.1"/>
    </source>
</evidence>